<reference evidence="1" key="1">
    <citation type="journal article" date="2015" name="Nature">
        <title>Complex archaea that bridge the gap between prokaryotes and eukaryotes.</title>
        <authorList>
            <person name="Spang A."/>
            <person name="Saw J.H."/>
            <person name="Jorgensen S.L."/>
            <person name="Zaremba-Niedzwiedzka K."/>
            <person name="Martijn J."/>
            <person name="Lind A.E."/>
            <person name="van Eijk R."/>
            <person name="Schleper C."/>
            <person name="Guy L."/>
            <person name="Ettema T.J."/>
        </authorList>
    </citation>
    <scope>NUCLEOTIDE SEQUENCE</scope>
</reference>
<name>A0A0F8X656_9ZZZZ</name>
<evidence type="ECO:0000313" key="1">
    <source>
        <dbReference type="EMBL" id="KKK64283.1"/>
    </source>
</evidence>
<dbReference type="EMBL" id="LAZR01061090">
    <property type="protein sequence ID" value="KKK64283.1"/>
    <property type="molecule type" value="Genomic_DNA"/>
</dbReference>
<organism evidence="1">
    <name type="scientific">marine sediment metagenome</name>
    <dbReference type="NCBI Taxonomy" id="412755"/>
    <lineage>
        <taxon>unclassified sequences</taxon>
        <taxon>metagenomes</taxon>
        <taxon>ecological metagenomes</taxon>
    </lineage>
</organism>
<proteinExistence type="predicted"/>
<gene>
    <name evidence="1" type="ORF">LCGC14_2985800</name>
</gene>
<dbReference type="AlphaFoldDB" id="A0A0F8X656"/>
<comment type="caution">
    <text evidence="1">The sequence shown here is derived from an EMBL/GenBank/DDBJ whole genome shotgun (WGS) entry which is preliminary data.</text>
</comment>
<feature type="non-terminal residue" evidence="1">
    <location>
        <position position="140"/>
    </location>
</feature>
<accession>A0A0F8X656</accession>
<protein>
    <submittedName>
        <fullName evidence="1">Uncharacterized protein</fullName>
    </submittedName>
</protein>
<sequence>MDRIHLPKKYAPGKNPNSLRNLISLDEANKIRREKHVNKTEEERKQTKRDNTVLHNFAALLKKRGPERCVVRLEKIYGALPEKRKGLLWIIQLNLVTDALEGDTFAAIYVDSLIERSATKIRMSRADQKKRIAYNKMFKI</sequence>